<accession>A0A0J6FQU8</accession>
<dbReference type="InterPro" id="IPR011009">
    <property type="entry name" value="Kinase-like_dom_sf"/>
</dbReference>
<reference evidence="3" key="2">
    <citation type="journal article" date="2009" name="Genome Res.">
        <title>Comparative genomic analyses of the human fungal pathogens Coccidioides and their relatives.</title>
        <authorList>
            <person name="Sharpton T.J."/>
            <person name="Stajich J.E."/>
            <person name="Rounsley S.D."/>
            <person name="Gardner M.J."/>
            <person name="Wortman J.R."/>
            <person name="Jordar V.S."/>
            <person name="Maiti R."/>
            <person name="Kodira C.D."/>
            <person name="Neafsey D.E."/>
            <person name="Zeng Q."/>
            <person name="Hung C.-Y."/>
            <person name="McMahan C."/>
            <person name="Muszewska A."/>
            <person name="Grynberg M."/>
            <person name="Mandel M.A."/>
            <person name="Kellner E.M."/>
            <person name="Barker B.M."/>
            <person name="Galgiani J.N."/>
            <person name="Orbach M.J."/>
            <person name="Kirkland T.N."/>
            <person name="Cole G.T."/>
            <person name="Henn M.R."/>
            <person name="Birren B.W."/>
            <person name="Taylor J.W."/>
        </authorList>
    </citation>
    <scope>NUCLEOTIDE SEQUENCE [LARGE SCALE GENOMIC DNA]</scope>
    <source>
        <strain evidence="3">RMSCC 3488</strain>
    </source>
</reference>
<gene>
    <name evidence="2" type="ORF">CPAG_09060</name>
</gene>
<sequence length="532" mass="60485">MQRRELNRLLQLSRALFSAGDRVLQAMLENDLRLQPTPGPPPAGAATPIYQRCLNFVPEPTPIHGQACVLRMYLFGVPRNNFSAPPRQPGCLLHEAILSSNSTRPVQPVIGMVPILQYSNQPGKKRWRVDLVDDSVPKGQIRCHPGSIWQAALPLARKGKSCRPAWASEWLIMSHCGSLFPLLVFSVKEESPTCHAVYTVPWGTAFHGLAPARSGLAQHCCFLDDRPERILYWHRRETPFDEVWTIWLAGAPTETDLGLAQQQMQIQPSATLNATQTEMDFLDSSFFTKAGHKSLPTAAEVGSLSEQFNKHPRPAPVKFEHLNLLVKFGPSVAVEEALTLRMLRTSFAEKIPVPEVYGWRVYQNSVFIYMELIQGDTLHDRWDSLNEPDRNFICGQLREMISSLRQIEPDPCDSFIAFNDWFSSLPQSWLPDSKRYRDPYRDYLPDDGAIRLTHGDLHRGNILISPAGRPRVLAVVDWAHAAWYPEYWEYCKALYTSDYKGEWRNVWIPKFLTAYEPEFAAFGEYVLQIGAV</sequence>
<dbReference type="VEuPathDB" id="FungiDB:CPAG_09060"/>
<reference evidence="2 3" key="1">
    <citation type="submission" date="2007-06" db="EMBL/GenBank/DDBJ databases">
        <title>The Genome Sequence of Coccidioides posadasii RMSCC_3488.</title>
        <authorList>
            <consortium name="Coccidioides Genome Resources Consortium"/>
            <consortium name="The Broad Institute Genome Sequencing Platform"/>
            <person name="Henn M.R."/>
            <person name="Sykes S."/>
            <person name="Young S."/>
            <person name="Jaffe D."/>
            <person name="Berlin A."/>
            <person name="Alvarez P."/>
            <person name="Butler J."/>
            <person name="Gnerre S."/>
            <person name="Grabherr M."/>
            <person name="Mauceli E."/>
            <person name="Brockman W."/>
            <person name="Kodira C."/>
            <person name="Alvarado L."/>
            <person name="Zeng Q."/>
            <person name="Crawford M."/>
            <person name="Antoine C."/>
            <person name="Devon K."/>
            <person name="Galgiani J."/>
            <person name="Orsborn K."/>
            <person name="Lewis M.L."/>
            <person name="Nusbaum C."/>
            <person name="Galagan J."/>
            <person name="Birren B."/>
        </authorList>
    </citation>
    <scope>NUCLEOTIDE SEQUENCE [LARGE SCALE GENOMIC DNA]</scope>
    <source>
        <strain evidence="2 3">RMSCC 3488</strain>
    </source>
</reference>
<dbReference type="CDD" id="cd05120">
    <property type="entry name" value="APH_ChoK_like"/>
    <property type="match status" value="1"/>
</dbReference>
<dbReference type="InterPro" id="IPR051678">
    <property type="entry name" value="AGP_Transferase"/>
</dbReference>
<evidence type="ECO:0000313" key="3">
    <source>
        <dbReference type="Proteomes" id="UP000054567"/>
    </source>
</evidence>
<protein>
    <recommendedName>
        <fullName evidence="1">Aminoglycoside phosphotransferase domain-containing protein</fullName>
    </recommendedName>
</protein>
<dbReference type="PANTHER" id="PTHR21310">
    <property type="entry name" value="AMINOGLYCOSIDE PHOSPHOTRANSFERASE-RELATED-RELATED"/>
    <property type="match status" value="1"/>
</dbReference>
<dbReference type="Gene3D" id="3.90.1200.10">
    <property type="match status" value="1"/>
</dbReference>
<organism evidence="2 3">
    <name type="scientific">Coccidioides posadasii RMSCC 3488</name>
    <dbReference type="NCBI Taxonomy" id="454284"/>
    <lineage>
        <taxon>Eukaryota</taxon>
        <taxon>Fungi</taxon>
        <taxon>Dikarya</taxon>
        <taxon>Ascomycota</taxon>
        <taxon>Pezizomycotina</taxon>
        <taxon>Eurotiomycetes</taxon>
        <taxon>Eurotiomycetidae</taxon>
        <taxon>Onygenales</taxon>
        <taxon>Onygenaceae</taxon>
        <taxon>Coccidioides</taxon>
    </lineage>
</organism>
<dbReference type="OrthoDB" id="2906425at2759"/>
<dbReference type="Proteomes" id="UP000054567">
    <property type="component" value="Unassembled WGS sequence"/>
</dbReference>
<dbReference type="AlphaFoldDB" id="A0A0J6FQU8"/>
<evidence type="ECO:0000313" key="2">
    <source>
        <dbReference type="EMBL" id="KMM72768.1"/>
    </source>
</evidence>
<dbReference type="EMBL" id="DS268114">
    <property type="protein sequence ID" value="KMM72768.1"/>
    <property type="molecule type" value="Genomic_DNA"/>
</dbReference>
<name>A0A0J6FQU8_COCPO</name>
<reference evidence="3" key="3">
    <citation type="journal article" date="2010" name="Genome Res.">
        <title>Population genomic sequencing of Coccidioides fungi reveals recent hybridization and transposon control.</title>
        <authorList>
            <person name="Neafsey D.E."/>
            <person name="Barker B.M."/>
            <person name="Sharpton T.J."/>
            <person name="Stajich J.E."/>
            <person name="Park D.J."/>
            <person name="Whiston E."/>
            <person name="Hung C.-Y."/>
            <person name="McMahan C."/>
            <person name="White J."/>
            <person name="Sykes S."/>
            <person name="Heiman D."/>
            <person name="Young S."/>
            <person name="Zeng Q."/>
            <person name="Abouelleil A."/>
            <person name="Aftuck L."/>
            <person name="Bessette D."/>
            <person name="Brown A."/>
            <person name="FitzGerald M."/>
            <person name="Lui A."/>
            <person name="Macdonald J.P."/>
            <person name="Priest M."/>
            <person name="Orbach M.J."/>
            <person name="Galgiani J.N."/>
            <person name="Kirkland T.N."/>
            <person name="Cole G.T."/>
            <person name="Birren B.W."/>
            <person name="Henn M.R."/>
            <person name="Taylor J.W."/>
            <person name="Rounsley S.D."/>
        </authorList>
    </citation>
    <scope>NUCLEOTIDE SEQUENCE [LARGE SCALE GENOMIC DNA]</scope>
    <source>
        <strain evidence="3">RMSCC 3488</strain>
    </source>
</reference>
<evidence type="ECO:0000259" key="1">
    <source>
        <dbReference type="Pfam" id="PF01636"/>
    </source>
</evidence>
<proteinExistence type="predicted"/>
<dbReference type="Pfam" id="PF01636">
    <property type="entry name" value="APH"/>
    <property type="match status" value="1"/>
</dbReference>
<dbReference type="PANTHER" id="PTHR21310:SF54">
    <property type="entry name" value="AMINOGLYCOSIDE PHOSPHOTRANSFERASE DOMAIN-CONTAINING PROTEIN"/>
    <property type="match status" value="1"/>
</dbReference>
<dbReference type="InterPro" id="IPR002575">
    <property type="entry name" value="Aminoglycoside_PTrfase"/>
</dbReference>
<dbReference type="SUPFAM" id="SSF56112">
    <property type="entry name" value="Protein kinase-like (PK-like)"/>
    <property type="match status" value="1"/>
</dbReference>
<feature type="domain" description="Aminoglycoside phosphotransferase" evidence="1">
    <location>
        <begin position="324"/>
        <end position="521"/>
    </location>
</feature>